<name>A0A9W7CN61_9STRA</name>
<dbReference type="PANTHER" id="PTHR35046:SF18">
    <property type="entry name" value="RNA-DIRECTED DNA POLYMERASE"/>
    <property type="match status" value="1"/>
</dbReference>
<accession>A0A9W7CN61</accession>
<dbReference type="Gene3D" id="3.30.420.10">
    <property type="entry name" value="Ribonuclease H-like superfamily/Ribonuclease H"/>
    <property type="match status" value="1"/>
</dbReference>
<evidence type="ECO:0000313" key="3">
    <source>
        <dbReference type="Proteomes" id="UP001165121"/>
    </source>
</evidence>
<dbReference type="SUPFAM" id="SSF53098">
    <property type="entry name" value="Ribonuclease H-like"/>
    <property type="match status" value="1"/>
</dbReference>
<dbReference type="InterPro" id="IPR012337">
    <property type="entry name" value="RNaseH-like_sf"/>
</dbReference>
<dbReference type="AlphaFoldDB" id="A0A9W7CN61"/>
<evidence type="ECO:0000259" key="1">
    <source>
        <dbReference type="PROSITE" id="PS50994"/>
    </source>
</evidence>
<protein>
    <submittedName>
        <fullName evidence="2">Unnamed protein product</fullName>
    </submittedName>
</protein>
<evidence type="ECO:0000313" key="2">
    <source>
        <dbReference type="EMBL" id="GMF34995.1"/>
    </source>
</evidence>
<comment type="caution">
    <text evidence="2">The sequence shown here is derived from an EMBL/GenBank/DDBJ whole genome shotgun (WGS) entry which is preliminary data.</text>
</comment>
<dbReference type="PROSITE" id="PS50994">
    <property type="entry name" value="INTEGRASE"/>
    <property type="match status" value="1"/>
</dbReference>
<sequence>MEKTIKLYVRSCEVRQHIQGRKTKPTGLLRSHTIPTTRWTNLAMDFIVALPETGEGYDAILVVIDRLPKRAHFLPTTTIATTTETAKLYRDRIFALHGLPEEVLPDRDSKFNSAFWMNLC</sequence>
<dbReference type="Proteomes" id="UP001165121">
    <property type="component" value="Unassembled WGS sequence"/>
</dbReference>
<organism evidence="2 3">
    <name type="scientific">Phytophthora fragariaefolia</name>
    <dbReference type="NCBI Taxonomy" id="1490495"/>
    <lineage>
        <taxon>Eukaryota</taxon>
        <taxon>Sar</taxon>
        <taxon>Stramenopiles</taxon>
        <taxon>Oomycota</taxon>
        <taxon>Peronosporomycetes</taxon>
        <taxon>Peronosporales</taxon>
        <taxon>Peronosporaceae</taxon>
        <taxon>Phytophthora</taxon>
    </lineage>
</organism>
<dbReference type="InterPro" id="IPR036397">
    <property type="entry name" value="RNaseH_sf"/>
</dbReference>
<dbReference type="PANTHER" id="PTHR35046">
    <property type="entry name" value="ZINC KNUCKLE (CCHC-TYPE) FAMILY PROTEIN"/>
    <property type="match status" value="1"/>
</dbReference>
<reference evidence="2" key="1">
    <citation type="submission" date="2023-04" db="EMBL/GenBank/DDBJ databases">
        <title>Phytophthora fragariaefolia NBRC 109709.</title>
        <authorList>
            <person name="Ichikawa N."/>
            <person name="Sato H."/>
            <person name="Tonouchi N."/>
        </authorList>
    </citation>
    <scope>NUCLEOTIDE SEQUENCE</scope>
    <source>
        <strain evidence="2">NBRC 109709</strain>
    </source>
</reference>
<dbReference type="GO" id="GO:0003676">
    <property type="term" value="F:nucleic acid binding"/>
    <property type="evidence" value="ECO:0007669"/>
    <property type="project" value="InterPro"/>
</dbReference>
<gene>
    <name evidence="2" type="ORF">Pfra01_000914800</name>
</gene>
<proteinExistence type="predicted"/>
<feature type="domain" description="Integrase catalytic" evidence="1">
    <location>
        <begin position="31"/>
        <end position="120"/>
    </location>
</feature>
<dbReference type="GO" id="GO:0015074">
    <property type="term" value="P:DNA integration"/>
    <property type="evidence" value="ECO:0007669"/>
    <property type="project" value="InterPro"/>
</dbReference>
<dbReference type="EMBL" id="BSXT01000842">
    <property type="protein sequence ID" value="GMF34995.1"/>
    <property type="molecule type" value="Genomic_DNA"/>
</dbReference>
<dbReference type="OrthoDB" id="1938712at2759"/>
<keyword evidence="3" id="KW-1185">Reference proteome</keyword>
<dbReference type="InterPro" id="IPR001584">
    <property type="entry name" value="Integrase_cat-core"/>
</dbReference>